<dbReference type="RefSeq" id="WP_074838856.1">
    <property type="nucleotide sequence ID" value="NZ_CATMKJ010000026.1"/>
</dbReference>
<feature type="domain" description="NADP-dependent oxidoreductase" evidence="2">
    <location>
        <begin position="15"/>
        <end position="315"/>
    </location>
</feature>
<dbReference type="EMBL" id="FNYY01000021">
    <property type="protein sequence ID" value="SEK04734.1"/>
    <property type="molecule type" value="Genomic_DNA"/>
</dbReference>
<sequence length="341" mass="37182">MKYKQLGQTGLYVSELTLGTMTFDTEGGSYAGLIGATGQDLATRMVDLSIEAGINIFDTANVYSSGVSEEMLGKALGARRQDVLIATKVYNTMTTGPNDLGTSRLAIMREVEASLKRLGTDYIDLYQVHNFDITTPLEETLRALDDLVRQGKVRYIGLSNFAGWQIAKADGMARLLGTERFCSAQSYYSLVGRELEREILPAAMDLGLGTFIWSPLASGFLSGKYTRDSEASGRRANFDYPPIDKDQGFDIVDVLTDIAETKAASVAQIALAWLLHKPGVTSVIVGARKEAQLVDNLGAANIALSEEEMARLDTVSALKPEYPGYLPTWRRGDTLFGMLDD</sequence>
<organism evidence="3 4">
    <name type="scientific">Marinovum algicola</name>
    <dbReference type="NCBI Taxonomy" id="42444"/>
    <lineage>
        <taxon>Bacteria</taxon>
        <taxon>Pseudomonadati</taxon>
        <taxon>Pseudomonadota</taxon>
        <taxon>Alphaproteobacteria</taxon>
        <taxon>Rhodobacterales</taxon>
        <taxon>Roseobacteraceae</taxon>
        <taxon>Marinovum</taxon>
    </lineage>
</organism>
<accession>A0A975ZQC2</accession>
<dbReference type="InterPro" id="IPR036812">
    <property type="entry name" value="NAD(P)_OxRdtase_dom_sf"/>
</dbReference>
<dbReference type="Pfam" id="PF00248">
    <property type="entry name" value="Aldo_ket_red"/>
    <property type="match status" value="1"/>
</dbReference>
<name>A0A975ZQC2_9RHOB</name>
<dbReference type="Proteomes" id="UP000182932">
    <property type="component" value="Unassembled WGS sequence"/>
</dbReference>
<dbReference type="CDD" id="cd19091">
    <property type="entry name" value="AKR_PsAKR"/>
    <property type="match status" value="1"/>
</dbReference>
<dbReference type="InterPro" id="IPR018170">
    <property type="entry name" value="Aldo/ket_reductase_CS"/>
</dbReference>
<dbReference type="InterPro" id="IPR050523">
    <property type="entry name" value="AKR_Detox_Biosynth"/>
</dbReference>
<dbReference type="SUPFAM" id="SSF51430">
    <property type="entry name" value="NAD(P)-linked oxidoreductase"/>
    <property type="match status" value="1"/>
</dbReference>
<keyword evidence="4" id="KW-1185">Reference proteome</keyword>
<dbReference type="PANTHER" id="PTHR43364">
    <property type="entry name" value="NADH-SPECIFIC METHYLGLYOXAL REDUCTASE-RELATED"/>
    <property type="match status" value="1"/>
</dbReference>
<reference evidence="3 4" key="1">
    <citation type="submission" date="2016-10" db="EMBL/GenBank/DDBJ databases">
        <authorList>
            <person name="Varghese N."/>
            <person name="Submissions S."/>
        </authorList>
    </citation>
    <scope>NUCLEOTIDE SEQUENCE [LARGE SCALE GENOMIC DNA]</scope>
    <source>
        <strain evidence="3 4">FF3</strain>
    </source>
</reference>
<dbReference type="InterPro" id="IPR023210">
    <property type="entry name" value="NADP_OxRdtase_dom"/>
</dbReference>
<dbReference type="PANTHER" id="PTHR43364:SF18">
    <property type="entry name" value="OXIDOREDUCTASE"/>
    <property type="match status" value="1"/>
</dbReference>
<dbReference type="InterPro" id="IPR020471">
    <property type="entry name" value="AKR"/>
</dbReference>
<gene>
    <name evidence="3" type="ORF">SAMN04487940_1214</name>
</gene>
<comment type="caution">
    <text evidence="3">The sequence shown here is derived from an EMBL/GenBank/DDBJ whole genome shotgun (WGS) entry which is preliminary data.</text>
</comment>
<dbReference type="AlphaFoldDB" id="A0A975ZQC2"/>
<dbReference type="GeneID" id="80820394"/>
<dbReference type="GO" id="GO:0005829">
    <property type="term" value="C:cytosol"/>
    <property type="evidence" value="ECO:0007669"/>
    <property type="project" value="UniProtKB-ARBA"/>
</dbReference>
<protein>
    <submittedName>
        <fullName evidence="3">Predicted oxidoreductase</fullName>
    </submittedName>
</protein>
<dbReference type="PRINTS" id="PR00069">
    <property type="entry name" value="ALDKETRDTASE"/>
</dbReference>
<keyword evidence="1" id="KW-0560">Oxidoreductase</keyword>
<proteinExistence type="predicted"/>
<evidence type="ECO:0000313" key="3">
    <source>
        <dbReference type="EMBL" id="SEK04734.1"/>
    </source>
</evidence>
<dbReference type="PROSITE" id="PS00062">
    <property type="entry name" value="ALDOKETO_REDUCTASE_2"/>
    <property type="match status" value="1"/>
</dbReference>
<evidence type="ECO:0000313" key="4">
    <source>
        <dbReference type="Proteomes" id="UP000182932"/>
    </source>
</evidence>
<dbReference type="GO" id="GO:0016491">
    <property type="term" value="F:oxidoreductase activity"/>
    <property type="evidence" value="ECO:0007669"/>
    <property type="project" value="UniProtKB-KW"/>
</dbReference>
<evidence type="ECO:0000256" key="1">
    <source>
        <dbReference type="ARBA" id="ARBA00023002"/>
    </source>
</evidence>
<dbReference type="FunFam" id="3.20.20.100:FF:000004">
    <property type="entry name" value="Oxidoreductase, aldo/keto reductase"/>
    <property type="match status" value="1"/>
</dbReference>
<dbReference type="Gene3D" id="3.20.20.100">
    <property type="entry name" value="NADP-dependent oxidoreductase domain"/>
    <property type="match status" value="1"/>
</dbReference>
<evidence type="ECO:0000259" key="2">
    <source>
        <dbReference type="Pfam" id="PF00248"/>
    </source>
</evidence>